<dbReference type="PRINTS" id="PR00781">
    <property type="entry name" value="LIPOSIGPTASE"/>
</dbReference>
<evidence type="ECO:0000313" key="11">
    <source>
        <dbReference type="EMBL" id="RBP38029.1"/>
    </source>
</evidence>
<dbReference type="EC" id="3.4.23.36" evidence="9"/>
<comment type="subcellular location">
    <subcellularLocation>
        <location evidence="9">Cell membrane</location>
        <topology evidence="9">Multi-pass membrane protein</topology>
    </subcellularLocation>
</comment>
<evidence type="ECO:0000256" key="3">
    <source>
        <dbReference type="ARBA" id="ARBA00022670"/>
    </source>
</evidence>
<keyword evidence="8 9" id="KW-0472">Membrane</keyword>
<proteinExistence type="inferred from homology"/>
<dbReference type="EMBL" id="QNRR01000012">
    <property type="protein sequence ID" value="RBP38029.1"/>
    <property type="molecule type" value="Genomic_DNA"/>
</dbReference>
<reference evidence="11 12" key="1">
    <citation type="submission" date="2018-06" db="EMBL/GenBank/DDBJ databases">
        <title>Genomic Encyclopedia of Type Strains, Phase IV (KMG-IV): sequencing the most valuable type-strain genomes for metagenomic binning, comparative biology and taxonomic classification.</title>
        <authorList>
            <person name="Goeker M."/>
        </authorList>
    </citation>
    <scope>NUCLEOTIDE SEQUENCE [LARGE SCALE GENOMIC DNA]</scope>
    <source>
        <strain evidence="11 12">DSM 25532</strain>
    </source>
</reference>
<dbReference type="RefSeq" id="WP_170157399.1">
    <property type="nucleotide sequence ID" value="NZ_QNRR01000012.1"/>
</dbReference>
<dbReference type="Proteomes" id="UP000253426">
    <property type="component" value="Unassembled WGS sequence"/>
</dbReference>
<dbReference type="PANTHER" id="PTHR33695:SF1">
    <property type="entry name" value="LIPOPROTEIN SIGNAL PEPTIDASE"/>
    <property type="match status" value="1"/>
</dbReference>
<comment type="catalytic activity">
    <reaction evidence="9">
        <text>Release of signal peptides from bacterial membrane prolipoproteins. Hydrolyzes -Xaa-Yaa-Zaa-|-(S,diacylglyceryl)Cys-, in which Xaa is hydrophobic (preferably Leu), and Yaa (Ala or Ser) and Zaa (Gly or Ala) have small, neutral side chains.</text>
        <dbReference type="EC" id="3.4.23.36"/>
    </reaction>
</comment>
<evidence type="ECO:0000256" key="4">
    <source>
        <dbReference type="ARBA" id="ARBA00022692"/>
    </source>
</evidence>
<feature type="active site" evidence="9">
    <location>
        <position position="138"/>
    </location>
</feature>
<dbReference type="GO" id="GO:0005886">
    <property type="term" value="C:plasma membrane"/>
    <property type="evidence" value="ECO:0007669"/>
    <property type="project" value="UniProtKB-SubCell"/>
</dbReference>
<evidence type="ECO:0000256" key="2">
    <source>
        <dbReference type="ARBA" id="ARBA00022475"/>
    </source>
</evidence>
<comment type="similarity">
    <text evidence="1 9 10">Belongs to the peptidase A8 family.</text>
</comment>
<dbReference type="UniPathway" id="UPA00665"/>
<evidence type="ECO:0000256" key="7">
    <source>
        <dbReference type="ARBA" id="ARBA00022989"/>
    </source>
</evidence>
<accession>A0A366H8C1</accession>
<dbReference type="Pfam" id="PF01252">
    <property type="entry name" value="Peptidase_A8"/>
    <property type="match status" value="1"/>
</dbReference>
<comment type="function">
    <text evidence="9">This protein specifically catalyzes the removal of signal peptides from prolipoproteins.</text>
</comment>
<dbReference type="NCBIfam" id="TIGR00077">
    <property type="entry name" value="lspA"/>
    <property type="match status" value="1"/>
</dbReference>
<feature type="transmembrane region" description="Helical" evidence="9">
    <location>
        <begin position="131"/>
        <end position="153"/>
    </location>
</feature>
<keyword evidence="2 9" id="KW-1003">Cell membrane</keyword>
<evidence type="ECO:0000313" key="12">
    <source>
        <dbReference type="Proteomes" id="UP000253426"/>
    </source>
</evidence>
<gene>
    <name evidence="9" type="primary">lspA</name>
    <name evidence="11" type="ORF">DES53_11227</name>
</gene>
<keyword evidence="12" id="KW-1185">Reference proteome</keyword>
<dbReference type="GO" id="GO:0006508">
    <property type="term" value="P:proteolysis"/>
    <property type="evidence" value="ECO:0007669"/>
    <property type="project" value="UniProtKB-KW"/>
</dbReference>
<dbReference type="InterPro" id="IPR001872">
    <property type="entry name" value="Peptidase_A8"/>
</dbReference>
<evidence type="ECO:0000256" key="10">
    <source>
        <dbReference type="RuleBase" id="RU004181"/>
    </source>
</evidence>
<feature type="active site" evidence="9">
    <location>
        <position position="117"/>
    </location>
</feature>
<protein>
    <recommendedName>
        <fullName evidence="9">Lipoprotein signal peptidase</fullName>
        <ecNumber evidence="9">3.4.23.36</ecNumber>
    </recommendedName>
    <alternativeName>
        <fullName evidence="9">Prolipoprotein signal peptidase</fullName>
    </alternativeName>
    <alternativeName>
        <fullName evidence="9">Signal peptidase II</fullName>
        <shortName evidence="9">SPase II</shortName>
    </alternativeName>
</protein>
<evidence type="ECO:0000256" key="8">
    <source>
        <dbReference type="ARBA" id="ARBA00023136"/>
    </source>
</evidence>
<dbReference type="PANTHER" id="PTHR33695">
    <property type="entry name" value="LIPOPROTEIN SIGNAL PEPTIDASE"/>
    <property type="match status" value="1"/>
</dbReference>
<organism evidence="11 12">
    <name type="scientific">Roseimicrobium gellanilyticum</name>
    <dbReference type="NCBI Taxonomy" id="748857"/>
    <lineage>
        <taxon>Bacteria</taxon>
        <taxon>Pseudomonadati</taxon>
        <taxon>Verrucomicrobiota</taxon>
        <taxon>Verrucomicrobiia</taxon>
        <taxon>Verrucomicrobiales</taxon>
        <taxon>Verrucomicrobiaceae</taxon>
        <taxon>Roseimicrobium</taxon>
    </lineage>
</organism>
<keyword evidence="5 9" id="KW-0064">Aspartyl protease</keyword>
<evidence type="ECO:0000256" key="9">
    <source>
        <dbReference type="HAMAP-Rule" id="MF_00161"/>
    </source>
</evidence>
<dbReference type="GO" id="GO:0004190">
    <property type="term" value="F:aspartic-type endopeptidase activity"/>
    <property type="evidence" value="ECO:0007669"/>
    <property type="project" value="UniProtKB-UniRule"/>
</dbReference>
<keyword evidence="7 9" id="KW-1133">Transmembrane helix</keyword>
<dbReference type="HAMAP" id="MF_00161">
    <property type="entry name" value="LspA"/>
    <property type="match status" value="1"/>
</dbReference>
<comment type="caution">
    <text evidence="11">The sequence shown here is derived from an EMBL/GenBank/DDBJ whole genome shotgun (WGS) entry which is preliminary data.</text>
</comment>
<feature type="transmembrane region" description="Helical" evidence="9">
    <location>
        <begin position="61"/>
        <end position="81"/>
    </location>
</feature>
<keyword evidence="4 9" id="KW-0812">Transmembrane</keyword>
<evidence type="ECO:0000256" key="1">
    <source>
        <dbReference type="ARBA" id="ARBA00006139"/>
    </source>
</evidence>
<keyword evidence="6 9" id="KW-0378">Hydrolase</keyword>
<evidence type="ECO:0000256" key="5">
    <source>
        <dbReference type="ARBA" id="ARBA00022750"/>
    </source>
</evidence>
<name>A0A366H8C1_9BACT</name>
<comment type="pathway">
    <text evidence="9">Protein modification; lipoprotein biosynthesis (signal peptide cleavage).</text>
</comment>
<comment type="caution">
    <text evidence="9">Lacks conserved residue(s) required for the propagation of feature annotation.</text>
</comment>
<sequence>MLRLLLLLSLPLYILDQWSKHWIVQNIDVQSEELVVVENFFTIHHVKNTGIAFGQFNGGQYSNYIFGGIALGALALITWLYRKGLFPGGLSRTAIALLASGVCGNFTDRILHGYVVDFLSFDLHVKFANPWPTFNVADSCVVVAAILLAIASFKEVPEQKTA</sequence>
<dbReference type="AlphaFoldDB" id="A0A366H8C1"/>
<keyword evidence="3 9" id="KW-0645">Protease</keyword>
<evidence type="ECO:0000256" key="6">
    <source>
        <dbReference type="ARBA" id="ARBA00022801"/>
    </source>
</evidence>
<feature type="transmembrane region" description="Helical" evidence="9">
    <location>
        <begin position="93"/>
        <end position="111"/>
    </location>
</feature>